<dbReference type="PANTHER" id="PTHR38589">
    <property type="entry name" value="BLR0621 PROTEIN"/>
    <property type="match status" value="1"/>
</dbReference>
<dbReference type="Proteomes" id="UP000580043">
    <property type="component" value="Unassembled WGS sequence"/>
</dbReference>
<dbReference type="CDD" id="cd16913">
    <property type="entry name" value="YkuD_like"/>
    <property type="match status" value="1"/>
</dbReference>
<comment type="caution">
    <text evidence="2">The sequence shown here is derived from an EMBL/GenBank/DDBJ whole genome shotgun (WGS) entry which is preliminary data.</text>
</comment>
<evidence type="ECO:0000313" key="2">
    <source>
        <dbReference type="EMBL" id="NML27341.1"/>
    </source>
</evidence>
<reference evidence="2 3" key="1">
    <citation type="submission" date="2020-04" db="EMBL/GenBank/DDBJ databases">
        <title>Zoogloea sp. G-4-1-14 isolated from soil.</title>
        <authorList>
            <person name="Dahal R.H."/>
        </authorList>
    </citation>
    <scope>NUCLEOTIDE SEQUENCE [LARGE SCALE GENOMIC DNA]</scope>
    <source>
        <strain evidence="2 3">G-4-1-14</strain>
    </source>
</reference>
<evidence type="ECO:0000313" key="3">
    <source>
        <dbReference type="Proteomes" id="UP000580043"/>
    </source>
</evidence>
<dbReference type="PANTHER" id="PTHR38589:SF1">
    <property type="entry name" value="BLR0621 PROTEIN"/>
    <property type="match status" value="1"/>
</dbReference>
<proteinExistence type="predicted"/>
<accession>A0A848GCX8</accession>
<dbReference type="AlphaFoldDB" id="A0A848GCX8"/>
<dbReference type="EMBL" id="JABBGA010000014">
    <property type="protein sequence ID" value="NML27341.1"/>
    <property type="molecule type" value="Genomic_DNA"/>
</dbReference>
<evidence type="ECO:0000259" key="1">
    <source>
        <dbReference type="Pfam" id="PF03734"/>
    </source>
</evidence>
<organism evidence="2 3">
    <name type="scientific">Zoogloea dura</name>
    <dbReference type="NCBI Taxonomy" id="2728840"/>
    <lineage>
        <taxon>Bacteria</taxon>
        <taxon>Pseudomonadati</taxon>
        <taxon>Pseudomonadota</taxon>
        <taxon>Betaproteobacteria</taxon>
        <taxon>Rhodocyclales</taxon>
        <taxon>Zoogloeaceae</taxon>
        <taxon>Zoogloea</taxon>
    </lineage>
</organism>
<dbReference type="GO" id="GO:0016740">
    <property type="term" value="F:transferase activity"/>
    <property type="evidence" value="ECO:0007669"/>
    <property type="project" value="InterPro"/>
</dbReference>
<gene>
    <name evidence="2" type="ORF">HHL15_16425</name>
</gene>
<feature type="domain" description="L,D-TPase catalytic" evidence="1">
    <location>
        <begin position="65"/>
        <end position="202"/>
    </location>
</feature>
<name>A0A848GCX8_9RHOO</name>
<dbReference type="InterPro" id="IPR005490">
    <property type="entry name" value="LD_TPept_cat_dom"/>
</dbReference>
<sequence>MPQPPVIPPASTQLLLCLAPGWEATTACLQRFERNAGGDWFAVGTQVPVVLGHGGLAWGRGLHAPGATGDKREGDGCAPAGVFAITALFGDAPAGMPAVAAARLPYHPAKPGLKCVDDPASAHYNCIVDESVVTADWMSCEDMLRTDGRYALGAVVAHNVEPALPGAGSCIFLHVWAGPETPTAGCTAMALADMRELAGWLDGARAPLLVQLPLDAFAQRQEAWGLPRR</sequence>
<dbReference type="RefSeq" id="WP_169146876.1">
    <property type="nucleotide sequence ID" value="NZ_JABBGA010000014.1"/>
</dbReference>
<dbReference type="Pfam" id="PF03734">
    <property type="entry name" value="YkuD"/>
    <property type="match status" value="1"/>
</dbReference>
<keyword evidence="3" id="KW-1185">Reference proteome</keyword>
<protein>
    <submittedName>
        <fullName evidence="2">L,D-transpeptidase family protein</fullName>
    </submittedName>
</protein>